<dbReference type="VEuPathDB" id="MicrosporidiaDB:NAPIS_ORF00014"/>
<keyword evidence="2" id="KW-1185">Reference proteome</keyword>
<dbReference type="HOGENOM" id="CLU_2638674_0_0_1"/>
<proteinExistence type="predicted"/>
<evidence type="ECO:0000313" key="1">
    <source>
        <dbReference type="EMBL" id="EQB62406.1"/>
    </source>
</evidence>
<dbReference type="EMBL" id="KE646837">
    <property type="protein sequence ID" value="EQB62406.1"/>
    <property type="molecule type" value="Genomic_DNA"/>
</dbReference>
<sequence>MTKTVLKTRTKSVKNIKKTPQSKVDKNVSVSTTVCLDDEGEDDDNVDDVECEQECSCEDEKSCTNPCERIKCVVIEV</sequence>
<dbReference type="AlphaFoldDB" id="T0MH16"/>
<dbReference type="Proteomes" id="UP000053780">
    <property type="component" value="Unassembled WGS sequence"/>
</dbReference>
<gene>
    <name evidence="1" type="ORF">NAPIS_ORF00014</name>
</gene>
<protein>
    <submittedName>
        <fullName evidence="1">Uncharacterized protein</fullName>
    </submittedName>
</protein>
<name>T0MH16_9MICR</name>
<reference evidence="1 2" key="1">
    <citation type="journal article" date="2013" name="BMC Genomics">
        <title>Genome sequencing and comparative genomics of honey bee microsporidia, Nosema apis reveal novel insights into host-parasite interactions.</title>
        <authorList>
            <person name="Chen Yp."/>
            <person name="Pettis J.S."/>
            <person name="Zhao Y."/>
            <person name="Liu X."/>
            <person name="Tallon L.J."/>
            <person name="Sadzewicz L.D."/>
            <person name="Li R."/>
            <person name="Zheng H."/>
            <person name="Huang S."/>
            <person name="Zhang X."/>
            <person name="Hamilton M.C."/>
            <person name="Pernal S.F."/>
            <person name="Melathopoulos A.P."/>
            <person name="Yan X."/>
            <person name="Evans J.D."/>
        </authorList>
    </citation>
    <scope>NUCLEOTIDE SEQUENCE [LARGE SCALE GENOMIC DNA]</scope>
    <source>
        <strain evidence="1 2">BRL 01</strain>
    </source>
</reference>
<organism evidence="1 2">
    <name type="scientific">Vairimorpha apis BRL 01</name>
    <dbReference type="NCBI Taxonomy" id="1037528"/>
    <lineage>
        <taxon>Eukaryota</taxon>
        <taxon>Fungi</taxon>
        <taxon>Fungi incertae sedis</taxon>
        <taxon>Microsporidia</taxon>
        <taxon>Nosematidae</taxon>
        <taxon>Vairimorpha</taxon>
    </lineage>
</organism>
<evidence type="ECO:0000313" key="2">
    <source>
        <dbReference type="Proteomes" id="UP000053780"/>
    </source>
</evidence>
<accession>T0MH16</accession>